<dbReference type="EMBL" id="AVOT02123914">
    <property type="protein sequence ID" value="MBW0586445.1"/>
    <property type="molecule type" value="Genomic_DNA"/>
</dbReference>
<feature type="region of interest" description="Disordered" evidence="1">
    <location>
        <begin position="1"/>
        <end position="54"/>
    </location>
</feature>
<reference evidence="2" key="1">
    <citation type="submission" date="2021-03" db="EMBL/GenBank/DDBJ databases">
        <title>Draft genome sequence of rust myrtle Austropuccinia psidii MF-1, a brazilian biotype.</title>
        <authorList>
            <person name="Quecine M.C."/>
            <person name="Pachon D.M.R."/>
            <person name="Bonatelli M.L."/>
            <person name="Correr F.H."/>
            <person name="Franceschini L.M."/>
            <person name="Leite T.F."/>
            <person name="Margarido G.R.A."/>
            <person name="Almeida C.A."/>
            <person name="Ferrarezi J.A."/>
            <person name="Labate C.A."/>
        </authorList>
    </citation>
    <scope>NUCLEOTIDE SEQUENCE</scope>
    <source>
        <strain evidence="2">MF-1</strain>
    </source>
</reference>
<evidence type="ECO:0000313" key="2">
    <source>
        <dbReference type="EMBL" id="MBW0586445.1"/>
    </source>
</evidence>
<feature type="compositionally biased region" description="Polar residues" evidence="1">
    <location>
        <begin position="1"/>
        <end position="13"/>
    </location>
</feature>
<keyword evidence="3" id="KW-1185">Reference proteome</keyword>
<feature type="compositionally biased region" description="Polar residues" evidence="1">
    <location>
        <begin position="34"/>
        <end position="49"/>
    </location>
</feature>
<comment type="caution">
    <text evidence="2">The sequence shown here is derived from an EMBL/GenBank/DDBJ whole genome shotgun (WGS) entry which is preliminary data.</text>
</comment>
<gene>
    <name evidence="2" type="ORF">O181_126160</name>
</gene>
<protein>
    <submittedName>
        <fullName evidence="2">Uncharacterized protein</fullName>
    </submittedName>
</protein>
<dbReference type="AlphaFoldDB" id="A0A9Q3Q6T1"/>
<evidence type="ECO:0000313" key="3">
    <source>
        <dbReference type="Proteomes" id="UP000765509"/>
    </source>
</evidence>
<feature type="region of interest" description="Disordered" evidence="1">
    <location>
        <begin position="172"/>
        <end position="195"/>
    </location>
</feature>
<organism evidence="2 3">
    <name type="scientific">Austropuccinia psidii MF-1</name>
    <dbReference type="NCBI Taxonomy" id="1389203"/>
    <lineage>
        <taxon>Eukaryota</taxon>
        <taxon>Fungi</taxon>
        <taxon>Dikarya</taxon>
        <taxon>Basidiomycota</taxon>
        <taxon>Pucciniomycotina</taxon>
        <taxon>Pucciniomycetes</taxon>
        <taxon>Pucciniales</taxon>
        <taxon>Sphaerophragmiaceae</taxon>
        <taxon>Austropuccinia</taxon>
    </lineage>
</organism>
<evidence type="ECO:0000256" key="1">
    <source>
        <dbReference type="SAM" id="MobiDB-lite"/>
    </source>
</evidence>
<accession>A0A9Q3Q6T1</accession>
<dbReference type="Proteomes" id="UP000765509">
    <property type="component" value="Unassembled WGS sequence"/>
</dbReference>
<proteinExistence type="predicted"/>
<sequence length="195" mass="21565">MTTRRGSQYSIQSDGVGLRSIIDPSKGKRKSEIPSGTESIQGSAISQRQVPDMPMISEPDLELSMSSSNRDKSYLEGINRHLHEPIQTILHGVQGQRLGNVAPNTPRSDELLTHPQKVPHRGGDSVILQWMESTVIQASNQKEGGKQGRSLKPTNLPKKGRITRKIIGGNHIPQATGFQKSKKMPWTMSSKWPEL</sequence>
<name>A0A9Q3Q6T1_9BASI</name>